<organism evidence="1 2">
    <name type="scientific">Daphnia magna</name>
    <dbReference type="NCBI Taxonomy" id="35525"/>
    <lineage>
        <taxon>Eukaryota</taxon>
        <taxon>Metazoa</taxon>
        <taxon>Ecdysozoa</taxon>
        <taxon>Arthropoda</taxon>
        <taxon>Crustacea</taxon>
        <taxon>Branchiopoda</taxon>
        <taxon>Diplostraca</taxon>
        <taxon>Cladocera</taxon>
        <taxon>Anomopoda</taxon>
        <taxon>Daphniidae</taxon>
        <taxon>Daphnia</taxon>
    </lineage>
</organism>
<comment type="caution">
    <text evidence="1">The sequence shown here is derived from an EMBL/GenBank/DDBJ whole genome shotgun (WGS) entry which is preliminary data.</text>
</comment>
<name>A0ABQ9Z5I0_9CRUS</name>
<dbReference type="EMBL" id="JAOYFB010000002">
    <property type="protein sequence ID" value="KAK4008163.1"/>
    <property type="molecule type" value="Genomic_DNA"/>
</dbReference>
<sequence>MFHIVLIFGVKPTFSSVMHLNWPKRYRLRYTTTFVQLCERRPLPVTDFQRCQKGKCFKSDGIVLGAKAFPSRSPKFVADVHRNRSNVKSKCPYRKSQGLIYTYTFNYAARFDCHYNKRMTSEQMKLLMRSQKMNAIAKNDENFGFFFIVIFFFWL</sequence>
<protein>
    <submittedName>
        <fullName evidence="1">Uncharacterized protein</fullName>
    </submittedName>
</protein>
<reference evidence="1 2" key="1">
    <citation type="journal article" date="2023" name="Nucleic Acids Res.">
        <title>The hologenome of Daphnia magna reveals possible DNA methylation and microbiome-mediated evolution of the host genome.</title>
        <authorList>
            <person name="Chaturvedi A."/>
            <person name="Li X."/>
            <person name="Dhandapani V."/>
            <person name="Marshall H."/>
            <person name="Kissane S."/>
            <person name="Cuenca-Cambronero M."/>
            <person name="Asole G."/>
            <person name="Calvet F."/>
            <person name="Ruiz-Romero M."/>
            <person name="Marangio P."/>
            <person name="Guigo R."/>
            <person name="Rago D."/>
            <person name="Mirbahai L."/>
            <person name="Eastwood N."/>
            <person name="Colbourne J.K."/>
            <person name="Zhou J."/>
            <person name="Mallon E."/>
            <person name="Orsini L."/>
        </authorList>
    </citation>
    <scope>NUCLEOTIDE SEQUENCE [LARGE SCALE GENOMIC DNA]</scope>
    <source>
        <strain evidence="1">LRV0_1</strain>
    </source>
</reference>
<proteinExistence type="predicted"/>
<evidence type="ECO:0000313" key="1">
    <source>
        <dbReference type="EMBL" id="KAK4008163.1"/>
    </source>
</evidence>
<evidence type="ECO:0000313" key="2">
    <source>
        <dbReference type="Proteomes" id="UP001234178"/>
    </source>
</evidence>
<accession>A0ABQ9Z5I0</accession>
<keyword evidence="2" id="KW-1185">Reference proteome</keyword>
<dbReference type="Proteomes" id="UP001234178">
    <property type="component" value="Unassembled WGS sequence"/>
</dbReference>
<gene>
    <name evidence="1" type="ORF">OUZ56_013312</name>
</gene>